<dbReference type="PANTHER" id="PTHR43301:SF3">
    <property type="entry name" value="ARABINAN ENDO-1,5-ALPHA-L-ARABINOSIDASE A-RELATED"/>
    <property type="match status" value="1"/>
</dbReference>
<evidence type="ECO:0000259" key="7">
    <source>
        <dbReference type="Pfam" id="PF16369"/>
    </source>
</evidence>
<dbReference type="Gene3D" id="2.115.10.20">
    <property type="entry name" value="Glycosyl hydrolase domain, family 43"/>
    <property type="match status" value="1"/>
</dbReference>
<evidence type="ECO:0000313" key="9">
    <source>
        <dbReference type="Proteomes" id="UP001204151"/>
    </source>
</evidence>
<dbReference type="InterPro" id="IPR032291">
    <property type="entry name" value="Abn2_C"/>
</dbReference>
<comment type="similarity">
    <text evidence="2 5">Belongs to the glycosyl hydrolase 43 family.</text>
</comment>
<dbReference type="Gene3D" id="2.40.128.10">
    <property type="match status" value="1"/>
</dbReference>
<dbReference type="InterPro" id="IPR050727">
    <property type="entry name" value="GH43_arabinanases"/>
</dbReference>
<keyword evidence="6" id="KW-0732">Signal</keyword>
<feature type="chain" id="PRO_5045172685" evidence="6">
    <location>
        <begin position="22"/>
        <end position="504"/>
    </location>
</feature>
<evidence type="ECO:0000256" key="3">
    <source>
        <dbReference type="ARBA" id="ARBA00022801"/>
    </source>
</evidence>
<dbReference type="RefSeq" id="WP_258819290.1">
    <property type="nucleotide sequence ID" value="NZ_JANUGW010000024.1"/>
</dbReference>
<feature type="signal peptide" evidence="6">
    <location>
        <begin position="1"/>
        <end position="21"/>
    </location>
</feature>
<dbReference type="PROSITE" id="PS51257">
    <property type="entry name" value="PROKAR_LIPOPROTEIN"/>
    <property type="match status" value="1"/>
</dbReference>
<evidence type="ECO:0000256" key="4">
    <source>
        <dbReference type="ARBA" id="ARBA00023295"/>
    </source>
</evidence>
<dbReference type="Pfam" id="PF16369">
    <property type="entry name" value="GH43_C"/>
    <property type="match status" value="1"/>
</dbReference>
<comment type="pathway">
    <text evidence="1">Glycan metabolism; L-arabinan degradation.</text>
</comment>
<sequence length="504" mass="52930">MARAAAPRALMAAVAAACVLAGCGGGGGGGASAPATSTPVVNTPVQTAAVTFANVSVHDPAVLKVGDTWYAFGSHLAAAKSTDLMNWTKIADGVTDANPLFTKVTTALADTFAWAQVTDLWAPDVIQLDDGKFYMYYDACKGDSPRSALGVAVADKVEGPYVNKGVFLKSGMWNEASPDGTIYDALKHPNTVDPNTFRDAAGKLWMIYGSYSGGIFIMAMDPATGMPVAGQGYGKHLMGGNHARIEGAYVMYSPATKYYYLFTSFGGLDAAGGYNLRVARSTNPDGPYLDASGKDMADVKADPTKPLFDDASIAPYGQKLVGSHQFALASGETGAQLGYVSPGHNSARYEAATNQYFLIFHTRFPGQGEYHEVRVHEMFINDDGWPVAAPLRYVPLSKSATTISPTVTSADTAGAYKMVNHGKDISAMVKPSVAIRLDGTGTVSGGASGTWTHKGNNDVSIVIDGVTYSGVLSRQWNPNANAFAVTFTAQSKTGVSLWGIRTGP</sequence>
<dbReference type="InterPro" id="IPR006710">
    <property type="entry name" value="Glyco_hydro_43"/>
</dbReference>
<keyword evidence="9" id="KW-1185">Reference proteome</keyword>
<dbReference type="Pfam" id="PF04616">
    <property type="entry name" value="Glyco_hydro_43"/>
    <property type="match status" value="1"/>
</dbReference>
<comment type="caution">
    <text evidence="8">The sequence shown here is derived from an EMBL/GenBank/DDBJ whole genome shotgun (WGS) entry which is preliminary data.</text>
</comment>
<accession>A0ABT1ZXY5</accession>
<evidence type="ECO:0000313" key="8">
    <source>
        <dbReference type="EMBL" id="MCS0584744.1"/>
    </source>
</evidence>
<dbReference type="EMBL" id="JANUGW010000024">
    <property type="protein sequence ID" value="MCS0584744.1"/>
    <property type="molecule type" value="Genomic_DNA"/>
</dbReference>
<gene>
    <name evidence="8" type="ORF">NX784_24460</name>
</gene>
<evidence type="ECO:0000256" key="6">
    <source>
        <dbReference type="SAM" id="SignalP"/>
    </source>
</evidence>
<keyword evidence="4 5" id="KW-0326">Glycosidase</keyword>
<feature type="domain" description="Extracellular endo-alpha-(1-&gt;5)-L-arabinanase C-terminal" evidence="7">
    <location>
        <begin position="392"/>
        <end position="499"/>
    </location>
</feature>
<dbReference type="PANTHER" id="PTHR43301">
    <property type="entry name" value="ARABINAN ENDO-1,5-ALPHA-L-ARABINOSIDASE"/>
    <property type="match status" value="1"/>
</dbReference>
<dbReference type="Proteomes" id="UP001204151">
    <property type="component" value="Unassembled WGS sequence"/>
</dbReference>
<dbReference type="InterPro" id="IPR023296">
    <property type="entry name" value="Glyco_hydro_beta-prop_sf"/>
</dbReference>
<name>A0ABT1ZXY5_9BURK</name>
<evidence type="ECO:0000256" key="2">
    <source>
        <dbReference type="ARBA" id="ARBA00009865"/>
    </source>
</evidence>
<dbReference type="SUPFAM" id="SSF75005">
    <property type="entry name" value="Arabinanase/levansucrase/invertase"/>
    <property type="match status" value="1"/>
</dbReference>
<dbReference type="CDD" id="cd18832">
    <property type="entry name" value="GH43_GsAbnA-like"/>
    <property type="match status" value="1"/>
</dbReference>
<dbReference type="GO" id="GO:0016787">
    <property type="term" value="F:hydrolase activity"/>
    <property type="evidence" value="ECO:0007669"/>
    <property type="project" value="UniProtKB-KW"/>
</dbReference>
<reference evidence="8 9" key="1">
    <citation type="submission" date="2022-08" db="EMBL/GenBank/DDBJ databases">
        <title>Reclassification of Massilia species as members of the genera Telluria, Duganella, Pseudoduganella, Mokoshia gen. nov. and Zemynaea gen. nov. using orthogonal and non-orthogonal genome-based approaches.</title>
        <authorList>
            <person name="Bowman J.P."/>
        </authorList>
    </citation>
    <scope>NUCLEOTIDE SEQUENCE [LARGE SCALE GENOMIC DNA]</scope>
    <source>
        <strain evidence="8 9">JCM 31316</strain>
    </source>
</reference>
<organism evidence="8 9">
    <name type="scientific">Massilia pinisoli</name>
    <dbReference type="NCBI Taxonomy" id="1772194"/>
    <lineage>
        <taxon>Bacteria</taxon>
        <taxon>Pseudomonadati</taxon>
        <taxon>Pseudomonadota</taxon>
        <taxon>Betaproteobacteria</taxon>
        <taxon>Burkholderiales</taxon>
        <taxon>Oxalobacteraceae</taxon>
        <taxon>Telluria group</taxon>
        <taxon>Massilia</taxon>
    </lineage>
</organism>
<protein>
    <submittedName>
        <fullName evidence="8">Glycoside hydrolase family 43 protein</fullName>
    </submittedName>
</protein>
<evidence type="ECO:0000256" key="1">
    <source>
        <dbReference type="ARBA" id="ARBA00004834"/>
    </source>
</evidence>
<keyword evidence="3 5" id="KW-0378">Hydrolase</keyword>
<evidence type="ECO:0000256" key="5">
    <source>
        <dbReference type="RuleBase" id="RU361187"/>
    </source>
</evidence>
<proteinExistence type="inferred from homology"/>